<dbReference type="RefSeq" id="WP_379769004.1">
    <property type="nucleotide sequence ID" value="NZ_JBHSMZ010000004.1"/>
</dbReference>
<evidence type="ECO:0000313" key="3">
    <source>
        <dbReference type="EMBL" id="MFC5548356.1"/>
    </source>
</evidence>
<feature type="chain" id="PRO_5046674736" evidence="2">
    <location>
        <begin position="22"/>
        <end position="130"/>
    </location>
</feature>
<keyword evidence="1" id="KW-0472">Membrane</keyword>
<organism evidence="3 4">
    <name type="scientific">Massilia aerilata</name>
    <dbReference type="NCBI Taxonomy" id="453817"/>
    <lineage>
        <taxon>Bacteria</taxon>
        <taxon>Pseudomonadati</taxon>
        <taxon>Pseudomonadota</taxon>
        <taxon>Betaproteobacteria</taxon>
        <taxon>Burkholderiales</taxon>
        <taxon>Oxalobacteraceae</taxon>
        <taxon>Telluria group</taxon>
        <taxon>Massilia</taxon>
    </lineage>
</organism>
<keyword evidence="2" id="KW-0732">Signal</keyword>
<protein>
    <submittedName>
        <fullName evidence="3">Uncharacterized protein</fullName>
    </submittedName>
</protein>
<evidence type="ECO:0000256" key="2">
    <source>
        <dbReference type="SAM" id="SignalP"/>
    </source>
</evidence>
<feature type="signal peptide" evidence="2">
    <location>
        <begin position="1"/>
        <end position="21"/>
    </location>
</feature>
<accession>A0ABW0RU38</accession>
<keyword evidence="1" id="KW-0812">Transmembrane</keyword>
<feature type="transmembrane region" description="Helical" evidence="1">
    <location>
        <begin position="107"/>
        <end position="125"/>
    </location>
</feature>
<sequence length="130" mass="14128">MRAWTWMAAMGLCLAGWQAMAQAPDERKAEGKLSLRLTDEVISKAVRETLAEQPAGPRLRSDKALSGDAYRKFERAFSEAEKPGCLHPDAMKFQSPTTVVKAGGQDYVVGVAGLFALPFWAAAVVRGKCK</sequence>
<keyword evidence="4" id="KW-1185">Reference proteome</keyword>
<name>A0ABW0RU38_9BURK</name>
<reference evidence="4" key="1">
    <citation type="journal article" date="2019" name="Int. J. Syst. Evol. Microbiol.">
        <title>The Global Catalogue of Microorganisms (GCM) 10K type strain sequencing project: providing services to taxonomists for standard genome sequencing and annotation.</title>
        <authorList>
            <consortium name="The Broad Institute Genomics Platform"/>
            <consortium name="The Broad Institute Genome Sequencing Center for Infectious Disease"/>
            <person name="Wu L."/>
            <person name="Ma J."/>
        </authorList>
    </citation>
    <scope>NUCLEOTIDE SEQUENCE [LARGE SCALE GENOMIC DNA]</scope>
    <source>
        <strain evidence="4">CGMCC 4.5798</strain>
    </source>
</reference>
<proteinExistence type="predicted"/>
<comment type="caution">
    <text evidence="3">The sequence shown here is derived from an EMBL/GenBank/DDBJ whole genome shotgun (WGS) entry which is preliminary data.</text>
</comment>
<evidence type="ECO:0000313" key="4">
    <source>
        <dbReference type="Proteomes" id="UP001596086"/>
    </source>
</evidence>
<keyword evidence="1" id="KW-1133">Transmembrane helix</keyword>
<gene>
    <name evidence="3" type="ORF">ACFPO9_07475</name>
</gene>
<evidence type="ECO:0000256" key="1">
    <source>
        <dbReference type="SAM" id="Phobius"/>
    </source>
</evidence>
<dbReference type="Proteomes" id="UP001596086">
    <property type="component" value="Unassembled WGS sequence"/>
</dbReference>
<dbReference type="EMBL" id="JBHSMZ010000004">
    <property type="protein sequence ID" value="MFC5548356.1"/>
    <property type="molecule type" value="Genomic_DNA"/>
</dbReference>